<dbReference type="KEGG" id="gom:D7316_03528"/>
<feature type="binding site" evidence="9">
    <location>
        <position position="102"/>
    </location>
    <ligand>
        <name>Mg(2+)</name>
        <dbReference type="ChEBI" id="CHEBI:18420"/>
    </ligand>
</feature>
<dbReference type="Gene3D" id="3.50.30.40">
    <property type="entry name" value="Ribonuclease E inhibitor RraA/RraA-like"/>
    <property type="match status" value="1"/>
</dbReference>
<dbReference type="EMBL" id="CP033972">
    <property type="protein sequence ID" value="AZG46923.1"/>
    <property type="molecule type" value="Genomic_DNA"/>
</dbReference>
<dbReference type="NCBIfam" id="TIGR01935">
    <property type="entry name" value="NOT-MenG"/>
    <property type="match status" value="1"/>
</dbReference>
<evidence type="ECO:0000256" key="3">
    <source>
        <dbReference type="ARBA" id="ARBA00008621"/>
    </source>
</evidence>
<evidence type="ECO:0000256" key="1">
    <source>
        <dbReference type="ARBA" id="ARBA00001342"/>
    </source>
</evidence>
<keyword evidence="6 10" id="KW-0456">Lyase</keyword>
<evidence type="ECO:0000256" key="6">
    <source>
        <dbReference type="ARBA" id="ARBA00023239"/>
    </source>
</evidence>
<gene>
    <name evidence="12" type="primary">rraA</name>
    <name evidence="12" type="ORF">D7316_03528</name>
</gene>
<evidence type="ECO:0000256" key="4">
    <source>
        <dbReference type="ARBA" id="ARBA00011233"/>
    </source>
</evidence>
<evidence type="ECO:0000256" key="11">
    <source>
        <dbReference type="SAM" id="MobiDB-lite"/>
    </source>
</evidence>
<evidence type="ECO:0000313" key="13">
    <source>
        <dbReference type="Proteomes" id="UP000271469"/>
    </source>
</evidence>
<dbReference type="Pfam" id="PF03737">
    <property type="entry name" value="RraA-like"/>
    <property type="match status" value="1"/>
</dbReference>
<dbReference type="EC" id="4.1.1.112" evidence="10"/>
<organism evidence="12 13">
    <name type="scientific">Gordonia insulae</name>
    <dbReference type="NCBI Taxonomy" id="2420509"/>
    <lineage>
        <taxon>Bacteria</taxon>
        <taxon>Bacillati</taxon>
        <taxon>Actinomycetota</taxon>
        <taxon>Actinomycetes</taxon>
        <taxon>Mycobacteriales</taxon>
        <taxon>Gordoniaceae</taxon>
        <taxon>Gordonia</taxon>
    </lineage>
</organism>
<dbReference type="GO" id="GO:0008948">
    <property type="term" value="F:oxaloacetate decarboxylase activity"/>
    <property type="evidence" value="ECO:0007669"/>
    <property type="project" value="UniProtKB-EC"/>
</dbReference>
<dbReference type="InterPro" id="IPR036704">
    <property type="entry name" value="RraA/RraA-like_sf"/>
</dbReference>
<evidence type="ECO:0000256" key="5">
    <source>
        <dbReference type="ARBA" id="ARBA00022723"/>
    </source>
</evidence>
<comment type="function">
    <text evidence="7 10">Catalyzes the aldol cleavage of 4-hydroxy-4-methyl-2-oxoglutarate (HMG) into 2 molecules of pyruvate. Also contains a secondary oxaloacetate (OAA) decarboxylase activity due to the common pyruvate enolate transition state formed following C-C bond cleavage in the retro-aldol and decarboxylation reactions.</text>
</comment>
<evidence type="ECO:0000256" key="7">
    <source>
        <dbReference type="ARBA" id="ARBA00025046"/>
    </source>
</evidence>
<comment type="cofactor">
    <cofactor evidence="2 10">
        <name>a divalent metal cation</name>
        <dbReference type="ChEBI" id="CHEBI:60240"/>
    </cofactor>
</comment>
<evidence type="ECO:0000256" key="2">
    <source>
        <dbReference type="ARBA" id="ARBA00001968"/>
    </source>
</evidence>
<comment type="similarity">
    <text evidence="3 10">Belongs to the class II aldolase/RraA-like family.</text>
</comment>
<dbReference type="InterPro" id="IPR010203">
    <property type="entry name" value="RraA"/>
</dbReference>
<evidence type="ECO:0000256" key="8">
    <source>
        <dbReference type="ARBA" id="ARBA00047973"/>
    </source>
</evidence>
<feature type="compositionally biased region" description="Low complexity" evidence="11">
    <location>
        <begin position="164"/>
        <end position="190"/>
    </location>
</feature>
<dbReference type="Proteomes" id="UP000271469">
    <property type="component" value="Chromosome"/>
</dbReference>
<accession>A0A3G8JPM8</accession>
<dbReference type="PANTHER" id="PTHR33254:SF4">
    <property type="entry name" value="4-HYDROXY-4-METHYL-2-OXOGLUTARATE ALDOLASE 3-RELATED"/>
    <property type="match status" value="1"/>
</dbReference>
<evidence type="ECO:0000313" key="12">
    <source>
        <dbReference type="EMBL" id="AZG46923.1"/>
    </source>
</evidence>
<dbReference type="PANTHER" id="PTHR33254">
    <property type="entry name" value="4-HYDROXY-4-METHYL-2-OXOGLUTARATE ALDOLASE 3-RELATED"/>
    <property type="match status" value="1"/>
</dbReference>
<protein>
    <recommendedName>
        <fullName evidence="10">4-hydroxy-4-methyl-2-oxoglutarate aldolase</fullName>
        <shortName evidence="10">HMG aldolase</shortName>
        <ecNumber evidence="10">4.1.1.112</ecNumber>
        <ecNumber evidence="10">4.1.3.17</ecNumber>
    </recommendedName>
    <alternativeName>
        <fullName evidence="10">Oxaloacetate decarboxylase</fullName>
    </alternativeName>
</protein>
<keyword evidence="5 9" id="KW-0479">Metal-binding</keyword>
<name>A0A3G8JPM8_9ACTN</name>
<feature type="binding site" evidence="9">
    <location>
        <position position="101"/>
    </location>
    <ligand>
        <name>substrate</name>
    </ligand>
</feature>
<dbReference type="GO" id="GO:0046872">
    <property type="term" value="F:metal ion binding"/>
    <property type="evidence" value="ECO:0007669"/>
    <property type="project" value="UniProtKB-KW"/>
</dbReference>
<evidence type="ECO:0000256" key="9">
    <source>
        <dbReference type="PIRSR" id="PIRSR605493-1"/>
    </source>
</evidence>
<keyword evidence="13" id="KW-1185">Reference proteome</keyword>
<feature type="region of interest" description="Disordered" evidence="11">
    <location>
        <begin position="159"/>
        <end position="190"/>
    </location>
</feature>
<dbReference type="GO" id="GO:0008428">
    <property type="term" value="F:ribonuclease inhibitor activity"/>
    <property type="evidence" value="ECO:0007669"/>
    <property type="project" value="InterPro"/>
</dbReference>
<comment type="catalytic activity">
    <reaction evidence="8 10">
        <text>oxaloacetate + H(+) = pyruvate + CO2</text>
        <dbReference type="Rhea" id="RHEA:15641"/>
        <dbReference type="ChEBI" id="CHEBI:15361"/>
        <dbReference type="ChEBI" id="CHEBI:15378"/>
        <dbReference type="ChEBI" id="CHEBI:16452"/>
        <dbReference type="ChEBI" id="CHEBI:16526"/>
        <dbReference type="EC" id="4.1.1.112"/>
    </reaction>
</comment>
<dbReference type="NCBIfam" id="NF006875">
    <property type="entry name" value="PRK09372.1"/>
    <property type="match status" value="1"/>
</dbReference>
<proteinExistence type="inferred from homology"/>
<keyword evidence="9" id="KW-0460">Magnesium</keyword>
<dbReference type="InterPro" id="IPR005493">
    <property type="entry name" value="RraA/RraA-like"/>
</dbReference>
<dbReference type="CDD" id="cd16841">
    <property type="entry name" value="RraA_family"/>
    <property type="match status" value="1"/>
</dbReference>
<dbReference type="GO" id="GO:0051252">
    <property type="term" value="P:regulation of RNA metabolic process"/>
    <property type="evidence" value="ECO:0007669"/>
    <property type="project" value="InterPro"/>
</dbReference>
<comment type="cofactor">
    <cofactor evidence="9">
        <name>Mg(2+)</name>
        <dbReference type="ChEBI" id="CHEBI:18420"/>
    </cofactor>
</comment>
<reference evidence="12 13" key="1">
    <citation type="submission" date="2018-11" db="EMBL/GenBank/DDBJ databases">
        <title>Gordonia insulae sp. nov., isolated from an island soil.</title>
        <authorList>
            <person name="Kim Y.S."/>
            <person name="Kim S.B."/>
        </authorList>
    </citation>
    <scope>NUCLEOTIDE SEQUENCE [LARGE SCALE GENOMIC DNA]</scope>
    <source>
        <strain evidence="12 13">MMS17-SY073</strain>
    </source>
</reference>
<evidence type="ECO:0000256" key="10">
    <source>
        <dbReference type="RuleBase" id="RU004338"/>
    </source>
</evidence>
<dbReference type="AlphaFoldDB" id="A0A3G8JPM8"/>
<feature type="binding site" evidence="9">
    <location>
        <begin position="79"/>
        <end position="82"/>
    </location>
    <ligand>
        <name>substrate</name>
    </ligand>
</feature>
<dbReference type="GO" id="GO:0047443">
    <property type="term" value="F:4-hydroxy-4-methyl-2-oxoglutarate aldolase activity"/>
    <property type="evidence" value="ECO:0007669"/>
    <property type="project" value="UniProtKB-EC"/>
</dbReference>
<sequence>MTELTFTPTADLVDEIGDLVRSCDTQFTQFGGHREFVGRVTTVKCFQDNALLKSILSESNPGGVLVVDGAESVHTALVGDIIAELGRSNGWVGIIVNGAIRDAKAIGGMEIGVKALGTNPRKSSKTGVGDRDIPLTIGGETFNPGDIVYSDDDGIVLVSETGDTDTQTATDTDTAPGTDAAPDTDTTTES</sequence>
<comment type="subunit">
    <text evidence="4 10">Homotrimer.</text>
</comment>
<dbReference type="SUPFAM" id="SSF89562">
    <property type="entry name" value="RraA-like"/>
    <property type="match status" value="1"/>
</dbReference>
<dbReference type="EC" id="4.1.3.17" evidence="10"/>
<dbReference type="RefSeq" id="WP_232016949.1">
    <property type="nucleotide sequence ID" value="NZ_CP033972.1"/>
</dbReference>
<comment type="catalytic activity">
    <reaction evidence="1 10">
        <text>4-hydroxy-4-methyl-2-oxoglutarate = 2 pyruvate</text>
        <dbReference type="Rhea" id="RHEA:22748"/>
        <dbReference type="ChEBI" id="CHEBI:15361"/>
        <dbReference type="ChEBI" id="CHEBI:58276"/>
        <dbReference type="EC" id="4.1.3.17"/>
    </reaction>
</comment>